<evidence type="ECO:0000256" key="3">
    <source>
        <dbReference type="ARBA" id="ARBA00022989"/>
    </source>
</evidence>
<evidence type="ECO:0000256" key="4">
    <source>
        <dbReference type="ARBA" id="ARBA00023136"/>
    </source>
</evidence>
<dbReference type="EMBL" id="CP018632">
    <property type="protein sequence ID" value="ASJ72540.1"/>
    <property type="molecule type" value="Genomic_DNA"/>
</dbReference>
<dbReference type="PANTHER" id="PTHR37422">
    <property type="entry name" value="TEICHURONIC ACID BIOSYNTHESIS PROTEIN TUAE"/>
    <property type="match status" value="1"/>
</dbReference>
<dbReference type="OrthoDB" id="7059610at2"/>
<dbReference type="InterPro" id="IPR007016">
    <property type="entry name" value="O-antigen_ligase-rel_domated"/>
</dbReference>
<dbReference type="PANTHER" id="PTHR37422:SF17">
    <property type="entry name" value="O-ANTIGEN LIGASE"/>
    <property type="match status" value="1"/>
</dbReference>
<dbReference type="InterPro" id="IPR051533">
    <property type="entry name" value="WaaL-like"/>
</dbReference>
<proteinExistence type="predicted"/>
<feature type="transmembrane region" description="Helical" evidence="6">
    <location>
        <begin position="206"/>
        <end position="223"/>
    </location>
</feature>
<feature type="transmembrane region" description="Helical" evidence="6">
    <location>
        <begin position="376"/>
        <end position="393"/>
    </location>
</feature>
<organism evidence="8 9">
    <name type="scientific">Granulosicoccus antarcticus IMCC3135</name>
    <dbReference type="NCBI Taxonomy" id="1192854"/>
    <lineage>
        <taxon>Bacteria</taxon>
        <taxon>Pseudomonadati</taxon>
        <taxon>Pseudomonadota</taxon>
        <taxon>Gammaproteobacteria</taxon>
        <taxon>Chromatiales</taxon>
        <taxon>Granulosicoccaceae</taxon>
        <taxon>Granulosicoccus</taxon>
    </lineage>
</organism>
<evidence type="ECO:0000259" key="7">
    <source>
        <dbReference type="Pfam" id="PF04932"/>
    </source>
</evidence>
<evidence type="ECO:0000313" key="9">
    <source>
        <dbReference type="Proteomes" id="UP000250079"/>
    </source>
</evidence>
<keyword evidence="3 6" id="KW-1133">Transmembrane helix</keyword>
<feature type="transmembrane region" description="Helical" evidence="6">
    <location>
        <begin position="405"/>
        <end position="422"/>
    </location>
</feature>
<feature type="region of interest" description="Disordered" evidence="5">
    <location>
        <begin position="525"/>
        <end position="566"/>
    </location>
</feature>
<keyword evidence="4 6" id="KW-0472">Membrane</keyword>
<accession>A0A2Z2NUU0</accession>
<dbReference type="KEGG" id="gai:IMCC3135_12260"/>
<keyword evidence="2 6" id="KW-0812">Transmembrane</keyword>
<feature type="transmembrane region" description="Helical" evidence="6">
    <location>
        <begin position="182"/>
        <end position="199"/>
    </location>
</feature>
<evidence type="ECO:0000256" key="2">
    <source>
        <dbReference type="ARBA" id="ARBA00022692"/>
    </source>
</evidence>
<feature type="transmembrane region" description="Helical" evidence="6">
    <location>
        <begin position="141"/>
        <end position="162"/>
    </location>
</feature>
<feature type="transmembrane region" description="Helical" evidence="6">
    <location>
        <begin position="52"/>
        <end position="74"/>
    </location>
</feature>
<name>A0A2Z2NUU0_9GAMM</name>
<dbReference type="AlphaFoldDB" id="A0A2Z2NUU0"/>
<feature type="transmembrane region" description="Helical" evidence="6">
    <location>
        <begin position="347"/>
        <end position="369"/>
    </location>
</feature>
<dbReference type="RefSeq" id="WP_088917842.1">
    <property type="nucleotide sequence ID" value="NZ_CP018632.1"/>
</dbReference>
<feature type="transmembrane region" description="Helical" evidence="6">
    <location>
        <begin position="253"/>
        <end position="273"/>
    </location>
</feature>
<keyword evidence="9" id="KW-1185">Reference proteome</keyword>
<evidence type="ECO:0000256" key="6">
    <source>
        <dbReference type="SAM" id="Phobius"/>
    </source>
</evidence>
<gene>
    <name evidence="8" type="ORF">IMCC3135_12260</name>
</gene>
<sequence>MNATAANPVLTHYQAPYRASLLASLMLILTLLQGTSVTLTLAIRSPLASGTFVSLVTNLWLLMYLFATASLILTQGINWLSWLFRYRLALLLLVAGTALSVIWSVDSTLTLERSVHLLGSTLIAFYIGFTLPLNRILTTSAITLGLVMLASVLSALFLPALGIEDYEGQLVWSGVTASKNTLGFWAAITVLLLVSLSFWRISTLRRALYLALTLAALLCLYFSVSATSVLALISAAVIMLYLYTAFNLRLGMIPMVILGVLAATLLSLAFTYINTAELIGRSGDLTGRGDVWAKTWQLILERPLSGYGYGTLWFPTDESVHIQRSLTDFSWTVYHAHNGLLQVASEVGLPLAAIAIFMILQQLVELLYCQYQRQQPGVLFVLGFTVALLVSNYSEARLLVNRELYWIFFLALPISMLQQITLTTRQTVGKKGPFTLPLSIGDRLTRSREQIIKRRTLKQRLIERKKIAVINQEEQQNQNSASPLTDSFGQGLFLPAPPLKNDDDPAHQLTSSQWVIDAEPELDDPFSAYSISDSQINDLPDNHTQNHKHDGAALKRKMARRQRKEG</sequence>
<dbReference type="Pfam" id="PF04932">
    <property type="entry name" value="Wzy_C"/>
    <property type="match status" value="1"/>
</dbReference>
<protein>
    <recommendedName>
        <fullName evidence="7">O-antigen ligase-related domain-containing protein</fullName>
    </recommendedName>
</protein>
<feature type="domain" description="O-antigen ligase-related" evidence="7">
    <location>
        <begin position="212"/>
        <end position="355"/>
    </location>
</feature>
<feature type="transmembrane region" description="Helical" evidence="6">
    <location>
        <begin position="86"/>
        <end position="105"/>
    </location>
</feature>
<dbReference type="Proteomes" id="UP000250079">
    <property type="component" value="Chromosome"/>
</dbReference>
<comment type="subcellular location">
    <subcellularLocation>
        <location evidence="1">Membrane</location>
        <topology evidence="1">Multi-pass membrane protein</topology>
    </subcellularLocation>
</comment>
<reference evidence="8 9" key="1">
    <citation type="submission" date="2016-12" db="EMBL/GenBank/DDBJ databases">
        <authorList>
            <person name="Song W.-J."/>
            <person name="Kurnit D.M."/>
        </authorList>
    </citation>
    <scope>NUCLEOTIDE SEQUENCE [LARGE SCALE GENOMIC DNA]</scope>
    <source>
        <strain evidence="8 9">IMCC3135</strain>
    </source>
</reference>
<evidence type="ECO:0000313" key="8">
    <source>
        <dbReference type="EMBL" id="ASJ72540.1"/>
    </source>
</evidence>
<evidence type="ECO:0000256" key="1">
    <source>
        <dbReference type="ARBA" id="ARBA00004141"/>
    </source>
</evidence>
<feature type="transmembrane region" description="Helical" evidence="6">
    <location>
        <begin position="117"/>
        <end position="134"/>
    </location>
</feature>
<dbReference type="GO" id="GO:0016020">
    <property type="term" value="C:membrane"/>
    <property type="evidence" value="ECO:0007669"/>
    <property type="project" value="UniProtKB-SubCell"/>
</dbReference>
<evidence type="ECO:0000256" key="5">
    <source>
        <dbReference type="SAM" id="MobiDB-lite"/>
    </source>
</evidence>
<feature type="compositionally biased region" description="Basic residues" evidence="5">
    <location>
        <begin position="554"/>
        <end position="566"/>
    </location>
</feature>